<dbReference type="Proteomes" id="UP000825935">
    <property type="component" value="Chromosome 10"/>
</dbReference>
<reference evidence="1" key="1">
    <citation type="submission" date="2021-08" db="EMBL/GenBank/DDBJ databases">
        <title>WGS assembly of Ceratopteris richardii.</title>
        <authorList>
            <person name="Marchant D.B."/>
            <person name="Chen G."/>
            <person name="Jenkins J."/>
            <person name="Shu S."/>
            <person name="Leebens-Mack J."/>
            <person name="Grimwood J."/>
            <person name="Schmutz J."/>
            <person name="Soltis P."/>
            <person name="Soltis D."/>
            <person name="Chen Z.-H."/>
        </authorList>
    </citation>
    <scope>NUCLEOTIDE SEQUENCE</scope>
    <source>
        <strain evidence="1">Whitten #5841</strain>
        <tissue evidence="1">Leaf</tissue>
    </source>
</reference>
<evidence type="ECO:0000313" key="1">
    <source>
        <dbReference type="EMBL" id="KAH7427536.1"/>
    </source>
</evidence>
<gene>
    <name evidence="1" type="ORF">KP509_10G048500</name>
</gene>
<protein>
    <submittedName>
        <fullName evidence="1">Uncharacterized protein</fullName>
    </submittedName>
</protein>
<name>A0A8T2U0U4_CERRI</name>
<dbReference type="AlphaFoldDB" id="A0A8T2U0U4"/>
<comment type="caution">
    <text evidence="1">The sequence shown here is derived from an EMBL/GenBank/DDBJ whole genome shotgun (WGS) entry which is preliminary data.</text>
</comment>
<sequence>MLTRLKGMGLRDLNQSLRKGRGSLLIFARIDITWVSSCCTCRAFPSVFDVGLAVEFICVLPRSIFITVA</sequence>
<organism evidence="1 2">
    <name type="scientific">Ceratopteris richardii</name>
    <name type="common">Triangle waterfern</name>
    <dbReference type="NCBI Taxonomy" id="49495"/>
    <lineage>
        <taxon>Eukaryota</taxon>
        <taxon>Viridiplantae</taxon>
        <taxon>Streptophyta</taxon>
        <taxon>Embryophyta</taxon>
        <taxon>Tracheophyta</taxon>
        <taxon>Polypodiopsida</taxon>
        <taxon>Polypodiidae</taxon>
        <taxon>Polypodiales</taxon>
        <taxon>Pteridineae</taxon>
        <taxon>Pteridaceae</taxon>
        <taxon>Parkerioideae</taxon>
        <taxon>Ceratopteris</taxon>
    </lineage>
</organism>
<proteinExistence type="predicted"/>
<keyword evidence="2" id="KW-1185">Reference proteome</keyword>
<accession>A0A8T2U0U4</accession>
<evidence type="ECO:0000313" key="2">
    <source>
        <dbReference type="Proteomes" id="UP000825935"/>
    </source>
</evidence>
<dbReference type="EMBL" id="CM035415">
    <property type="protein sequence ID" value="KAH7427536.1"/>
    <property type="molecule type" value="Genomic_DNA"/>
</dbReference>